<dbReference type="GO" id="GO:0016567">
    <property type="term" value="P:protein ubiquitination"/>
    <property type="evidence" value="ECO:0007669"/>
    <property type="project" value="TreeGrafter"/>
</dbReference>
<dbReference type="SUPFAM" id="SSF57850">
    <property type="entry name" value="RING/U-box"/>
    <property type="match status" value="1"/>
</dbReference>
<dbReference type="GO" id="GO:0006511">
    <property type="term" value="P:ubiquitin-dependent protein catabolic process"/>
    <property type="evidence" value="ECO:0007669"/>
    <property type="project" value="TreeGrafter"/>
</dbReference>
<dbReference type="OrthoDB" id="411372at2759"/>
<feature type="compositionally biased region" description="Polar residues" evidence="5">
    <location>
        <begin position="28"/>
        <end position="54"/>
    </location>
</feature>
<keyword evidence="10" id="KW-1185">Reference proteome</keyword>
<keyword evidence="2 4" id="KW-0863">Zinc-finger</keyword>
<dbReference type="InterPro" id="IPR037274">
    <property type="entry name" value="Znf_CHY_sf"/>
</dbReference>
<dbReference type="EMBL" id="MVBO01000203">
    <property type="protein sequence ID" value="OZJ02018.1"/>
    <property type="molecule type" value="Genomic_DNA"/>
</dbReference>
<evidence type="ECO:0000259" key="6">
    <source>
        <dbReference type="PROSITE" id="PS50089"/>
    </source>
</evidence>
<dbReference type="Proteomes" id="UP000242875">
    <property type="component" value="Unassembled WGS sequence"/>
</dbReference>
<evidence type="ECO:0000256" key="1">
    <source>
        <dbReference type="ARBA" id="ARBA00022723"/>
    </source>
</evidence>
<dbReference type="Pfam" id="PF05495">
    <property type="entry name" value="zf-CHY"/>
    <property type="match status" value="1"/>
</dbReference>
<dbReference type="PROSITE" id="PS51266">
    <property type="entry name" value="ZF_CHY"/>
    <property type="match status" value="1"/>
</dbReference>
<evidence type="ECO:0000259" key="7">
    <source>
        <dbReference type="PROSITE" id="PS51266"/>
    </source>
</evidence>
<feature type="compositionally biased region" description="Basic and acidic residues" evidence="5">
    <location>
        <begin position="87"/>
        <end position="100"/>
    </location>
</feature>
<feature type="compositionally biased region" description="Low complexity" evidence="5">
    <location>
        <begin position="404"/>
        <end position="421"/>
    </location>
</feature>
<dbReference type="InterPro" id="IPR017921">
    <property type="entry name" value="Znf_CTCHY"/>
</dbReference>
<dbReference type="Gene3D" id="2.20.28.10">
    <property type="match status" value="1"/>
</dbReference>
<evidence type="ECO:0000256" key="3">
    <source>
        <dbReference type="ARBA" id="ARBA00022833"/>
    </source>
</evidence>
<dbReference type="GO" id="GO:0005634">
    <property type="term" value="C:nucleus"/>
    <property type="evidence" value="ECO:0007669"/>
    <property type="project" value="TreeGrafter"/>
</dbReference>
<evidence type="ECO:0008006" key="11">
    <source>
        <dbReference type="Google" id="ProtNLM"/>
    </source>
</evidence>
<dbReference type="InterPro" id="IPR008913">
    <property type="entry name" value="Znf_CHY"/>
</dbReference>
<evidence type="ECO:0000313" key="10">
    <source>
        <dbReference type="Proteomes" id="UP000242875"/>
    </source>
</evidence>
<feature type="domain" description="CHY-type" evidence="7">
    <location>
        <begin position="119"/>
        <end position="188"/>
    </location>
</feature>
<evidence type="ECO:0000256" key="4">
    <source>
        <dbReference type="PROSITE-ProRule" id="PRU00601"/>
    </source>
</evidence>
<dbReference type="InterPro" id="IPR013083">
    <property type="entry name" value="Znf_RING/FYVE/PHD"/>
</dbReference>
<feature type="domain" description="CTCHY-type" evidence="8">
    <location>
        <begin position="190"/>
        <end position="256"/>
    </location>
</feature>
<reference evidence="9 10" key="1">
    <citation type="journal article" date="2017" name="Mycologia">
        <title>Bifiguratus adelaidae, gen. et sp. nov., a new member of Mucoromycotina in endophytic and soil-dwelling habitats.</title>
        <authorList>
            <person name="Torres-Cruz T.J."/>
            <person name="Billingsley Tobias T.L."/>
            <person name="Almatruk M."/>
            <person name="Hesse C."/>
            <person name="Kuske C.R."/>
            <person name="Desiro A."/>
            <person name="Benucci G.M."/>
            <person name="Bonito G."/>
            <person name="Stajich J.E."/>
            <person name="Dunlap C."/>
            <person name="Arnold A.E."/>
            <person name="Porras-Alfaro A."/>
        </authorList>
    </citation>
    <scope>NUCLEOTIDE SEQUENCE [LARGE SCALE GENOMIC DNA]</scope>
    <source>
        <strain evidence="9 10">AZ0501</strain>
    </source>
</reference>
<sequence>MEQQLRIDDFPDNDPSFALVESDLLPANDTSSTSQPRSATHSAGSSQTRTSLGGNTVRPVEASQEQQLDESTLRRKIFEIHRDELMSSKYSKTETEPQEVKEDETEPSEKDLEPTWHDAEAGIRGCKHYQRNAKLMADCCKRWFTCRFCHDDNSDHNIIRQNTKYMMCMYCKAVQPAAQICSNTECSRTLARYYCPKCKLWDDSPKKPIYHCDDCGICRVGRGLGQDYYHCKKCNVCMAIGLKNEHRCIERNLESDCPICGEFMFTSTSRVIFMPCGHCIHEHCFNEYAQTSYQCPTCLKSLTDTRHLFARIDAMLSQSKMPPEYDDYVSNILCNDCTAKSKAKYHFLYHKCQECGSYNTTVLSTVQGSSGQVLNNASATTSGTQASNETENSSGDTTNRPRSRTSSGAATASAGRSLSGAWEAMWDGNSTPGGRDPDME</sequence>
<dbReference type="SUPFAM" id="SSF161245">
    <property type="entry name" value="Zinc hairpin stack"/>
    <property type="match status" value="1"/>
</dbReference>
<feature type="region of interest" description="Disordered" evidence="5">
    <location>
        <begin position="87"/>
        <end position="112"/>
    </location>
</feature>
<dbReference type="GO" id="GO:0008270">
    <property type="term" value="F:zinc ion binding"/>
    <property type="evidence" value="ECO:0007669"/>
    <property type="project" value="UniProtKB-KW"/>
</dbReference>
<dbReference type="CDD" id="cd16464">
    <property type="entry name" value="RING-H2_Pirh2-like"/>
    <property type="match status" value="1"/>
</dbReference>
<feature type="region of interest" description="Disordered" evidence="5">
    <location>
        <begin position="1"/>
        <end position="70"/>
    </location>
</feature>
<dbReference type="SMART" id="SM00184">
    <property type="entry name" value="RING"/>
    <property type="match status" value="1"/>
</dbReference>
<evidence type="ECO:0000256" key="2">
    <source>
        <dbReference type="ARBA" id="ARBA00022771"/>
    </source>
</evidence>
<dbReference type="Pfam" id="PF13639">
    <property type="entry name" value="zf-RING_2"/>
    <property type="match status" value="1"/>
</dbReference>
<protein>
    <recommendedName>
        <fullName evidence="11">RING finger and CHY zinc finger domain-containing protein 1</fullName>
    </recommendedName>
</protein>
<keyword evidence="1" id="KW-0479">Metal-binding</keyword>
<dbReference type="GO" id="GO:0061630">
    <property type="term" value="F:ubiquitin protein ligase activity"/>
    <property type="evidence" value="ECO:0007669"/>
    <property type="project" value="TreeGrafter"/>
</dbReference>
<dbReference type="Gene3D" id="3.30.40.10">
    <property type="entry name" value="Zinc/RING finger domain, C3HC4 (zinc finger)"/>
    <property type="match status" value="1"/>
</dbReference>
<dbReference type="PROSITE" id="PS50089">
    <property type="entry name" value="ZF_RING_2"/>
    <property type="match status" value="1"/>
</dbReference>
<dbReference type="PANTHER" id="PTHR21319">
    <property type="entry name" value="RING FINGER AND CHY ZINC FINGER DOMAIN-CONTAINING PROTEIN 1"/>
    <property type="match status" value="1"/>
</dbReference>
<dbReference type="InterPro" id="IPR037275">
    <property type="entry name" value="Znf_CTCHY_sf"/>
</dbReference>
<dbReference type="PROSITE" id="PS51270">
    <property type="entry name" value="ZF_CTCHY"/>
    <property type="match status" value="1"/>
</dbReference>
<gene>
    <name evidence="9" type="ORF">BZG36_05199</name>
</gene>
<organism evidence="9 10">
    <name type="scientific">Bifiguratus adelaidae</name>
    <dbReference type="NCBI Taxonomy" id="1938954"/>
    <lineage>
        <taxon>Eukaryota</taxon>
        <taxon>Fungi</taxon>
        <taxon>Fungi incertae sedis</taxon>
        <taxon>Mucoromycota</taxon>
        <taxon>Mucoromycotina</taxon>
        <taxon>Endogonomycetes</taxon>
        <taxon>Endogonales</taxon>
        <taxon>Endogonales incertae sedis</taxon>
        <taxon>Bifiguratus</taxon>
    </lineage>
</organism>
<comment type="caution">
    <text evidence="9">The sequence shown here is derived from an EMBL/GenBank/DDBJ whole genome shotgun (WGS) entry which is preliminary data.</text>
</comment>
<dbReference type="Pfam" id="PF14599">
    <property type="entry name" value="zinc_ribbon_6"/>
    <property type="match status" value="1"/>
</dbReference>
<feature type="region of interest" description="Disordered" evidence="5">
    <location>
        <begin position="374"/>
        <end position="440"/>
    </location>
</feature>
<dbReference type="AlphaFoldDB" id="A0A261XUJ4"/>
<dbReference type="SUPFAM" id="SSF161219">
    <property type="entry name" value="CHY zinc finger-like"/>
    <property type="match status" value="1"/>
</dbReference>
<dbReference type="InterPro" id="IPR039512">
    <property type="entry name" value="RCHY1_zinc-ribbon"/>
</dbReference>
<keyword evidence="3" id="KW-0862">Zinc</keyword>
<dbReference type="PANTHER" id="PTHR21319:SF0">
    <property type="entry name" value="AND RING FINGER DOMAIN PROTEIN, PUTATIVE (AFU_ORTHOLOGUE AFUA_1G08900)-RELATED"/>
    <property type="match status" value="1"/>
</dbReference>
<evidence type="ECO:0000313" key="9">
    <source>
        <dbReference type="EMBL" id="OZJ02018.1"/>
    </source>
</evidence>
<evidence type="ECO:0000256" key="5">
    <source>
        <dbReference type="SAM" id="MobiDB-lite"/>
    </source>
</evidence>
<proteinExistence type="predicted"/>
<feature type="compositionally biased region" description="Polar residues" evidence="5">
    <location>
        <begin position="374"/>
        <end position="400"/>
    </location>
</feature>
<accession>A0A261XUJ4</accession>
<dbReference type="InterPro" id="IPR001841">
    <property type="entry name" value="Znf_RING"/>
</dbReference>
<evidence type="ECO:0000259" key="8">
    <source>
        <dbReference type="PROSITE" id="PS51270"/>
    </source>
</evidence>
<feature type="domain" description="RING-type" evidence="6">
    <location>
        <begin position="257"/>
        <end position="298"/>
    </location>
</feature>
<name>A0A261XUJ4_9FUNG</name>